<organism evidence="1 3">
    <name type="scientific">Trichostrongylus colubriformis</name>
    <name type="common">Black scour worm</name>
    <dbReference type="NCBI Taxonomy" id="6319"/>
    <lineage>
        <taxon>Eukaryota</taxon>
        <taxon>Metazoa</taxon>
        <taxon>Ecdysozoa</taxon>
        <taxon>Nematoda</taxon>
        <taxon>Chromadorea</taxon>
        <taxon>Rhabditida</taxon>
        <taxon>Rhabditina</taxon>
        <taxon>Rhabditomorpha</taxon>
        <taxon>Strongyloidea</taxon>
        <taxon>Trichostrongylidae</taxon>
        <taxon>Trichostrongylus</taxon>
    </lineage>
</organism>
<proteinExistence type="predicted"/>
<evidence type="ECO:0000313" key="3">
    <source>
        <dbReference type="Proteomes" id="UP001331761"/>
    </source>
</evidence>
<gene>
    <name evidence="1" type="ORF">GCK32_018432</name>
    <name evidence="2" type="ORF">GCK32_022819</name>
</gene>
<accession>A0AAN8F957</accession>
<reference evidence="1 3" key="1">
    <citation type="submission" date="2019-10" db="EMBL/GenBank/DDBJ databases">
        <title>Assembly and Annotation for the nematode Trichostrongylus colubriformis.</title>
        <authorList>
            <person name="Martin J."/>
        </authorList>
    </citation>
    <scope>NUCLEOTIDE SEQUENCE [LARGE SCALE GENOMIC DNA]</scope>
    <source>
        <strain evidence="1">G859</strain>
        <tissue evidence="1">Whole worm</tissue>
    </source>
</reference>
<comment type="caution">
    <text evidence="1">The sequence shown here is derived from an EMBL/GenBank/DDBJ whole genome shotgun (WGS) entry which is preliminary data.</text>
</comment>
<evidence type="ECO:0000313" key="2">
    <source>
        <dbReference type="EMBL" id="KAK5984951.1"/>
    </source>
</evidence>
<sequence length="100" mass="10606">MYMQEEVQVLLEWIPAEKAPAGDTEAVANTKATLELASAVPSSGLAKSSTSSTSSTPTFTKSYIGEQFQFSTALLHLLTLVLEFLPADVGAQINVISTIT</sequence>
<keyword evidence="3" id="KW-1185">Reference proteome</keyword>
<evidence type="ECO:0000313" key="1">
    <source>
        <dbReference type="EMBL" id="KAK5975281.1"/>
    </source>
</evidence>
<dbReference type="AlphaFoldDB" id="A0AAN8F957"/>
<name>A0AAN8F957_TRICO</name>
<dbReference type="Proteomes" id="UP001331761">
    <property type="component" value="Unassembled WGS sequence"/>
</dbReference>
<protein>
    <submittedName>
        <fullName evidence="1">Uncharacterized protein</fullName>
    </submittedName>
</protein>
<dbReference type="EMBL" id="WIXE01013215">
    <property type="protein sequence ID" value="KAK5975281.1"/>
    <property type="molecule type" value="Genomic_DNA"/>
</dbReference>
<dbReference type="EMBL" id="WIXE01002283">
    <property type="protein sequence ID" value="KAK5984951.1"/>
    <property type="molecule type" value="Genomic_DNA"/>
</dbReference>